<feature type="non-terminal residue" evidence="2">
    <location>
        <position position="1"/>
    </location>
</feature>
<accession>A0A930XWS7</accession>
<dbReference type="EMBL" id="JADHEI010000033">
    <property type="protein sequence ID" value="MBF2735397.1"/>
    <property type="molecule type" value="Genomic_DNA"/>
</dbReference>
<dbReference type="AlphaFoldDB" id="A0A930XWS7"/>
<sequence>AREEGCCKVTLEVLERNAAAQALYAKLGYGDVVPNEALGRTLHWDKKL</sequence>
<proteinExistence type="predicted"/>
<dbReference type="InterPro" id="IPR016181">
    <property type="entry name" value="Acyl_CoA_acyltransferase"/>
</dbReference>
<dbReference type="InterPro" id="IPR000182">
    <property type="entry name" value="GNAT_dom"/>
</dbReference>
<dbReference type="Pfam" id="PF00583">
    <property type="entry name" value="Acetyltransf_1"/>
    <property type="match status" value="1"/>
</dbReference>
<keyword evidence="3" id="KW-1185">Reference proteome</keyword>
<gene>
    <name evidence="2" type="ORF">ISN26_04880</name>
</gene>
<dbReference type="SUPFAM" id="SSF55729">
    <property type="entry name" value="Acyl-CoA N-acyltransferases (Nat)"/>
    <property type="match status" value="1"/>
</dbReference>
<name>A0A930XWS7_9GAMM</name>
<feature type="domain" description="N-acetyltransferase" evidence="1">
    <location>
        <begin position="1"/>
        <end position="48"/>
    </location>
</feature>
<organism evidence="2 3">
    <name type="scientific">Candidatus Amphirhobacter heronislandensis</name>
    <dbReference type="NCBI Taxonomy" id="1732024"/>
    <lineage>
        <taxon>Bacteria</taxon>
        <taxon>Pseudomonadati</taxon>
        <taxon>Pseudomonadota</taxon>
        <taxon>Gammaproteobacteria</taxon>
        <taxon>Candidatus Tethybacterales</taxon>
        <taxon>Candidatus Tethybacteraceae</taxon>
        <taxon>Candidatus Amphirhobacter</taxon>
    </lineage>
</organism>
<reference evidence="2" key="1">
    <citation type="submission" date="2020-10" db="EMBL/GenBank/DDBJ databases">
        <title>An improved Amphimedon queenslandica hologenome assembly reveals how three proteobacterial symbionts can extend the metabolic phenotypic of their marine sponge host.</title>
        <authorList>
            <person name="Degnan B."/>
            <person name="Degnan S."/>
            <person name="Xiang X."/>
        </authorList>
    </citation>
    <scope>NUCLEOTIDE SEQUENCE</scope>
    <source>
        <strain evidence="2">AqS2</strain>
    </source>
</reference>
<dbReference type="Gene3D" id="3.40.630.30">
    <property type="match status" value="1"/>
</dbReference>
<dbReference type="GO" id="GO:0016747">
    <property type="term" value="F:acyltransferase activity, transferring groups other than amino-acyl groups"/>
    <property type="evidence" value="ECO:0007669"/>
    <property type="project" value="InterPro"/>
</dbReference>
<evidence type="ECO:0000313" key="3">
    <source>
        <dbReference type="Proteomes" id="UP000604381"/>
    </source>
</evidence>
<dbReference type="Proteomes" id="UP000604381">
    <property type="component" value="Unassembled WGS sequence"/>
</dbReference>
<comment type="caution">
    <text evidence="2">The sequence shown here is derived from an EMBL/GenBank/DDBJ whole genome shotgun (WGS) entry which is preliminary data.</text>
</comment>
<evidence type="ECO:0000313" key="2">
    <source>
        <dbReference type="EMBL" id="MBF2735397.1"/>
    </source>
</evidence>
<dbReference type="PROSITE" id="PS51186">
    <property type="entry name" value="GNAT"/>
    <property type="match status" value="1"/>
</dbReference>
<protein>
    <submittedName>
        <fullName evidence="2">GNAT family N-acetyltransferase</fullName>
    </submittedName>
</protein>
<evidence type="ECO:0000259" key="1">
    <source>
        <dbReference type="PROSITE" id="PS51186"/>
    </source>
</evidence>